<keyword evidence="7" id="KW-0472">Membrane</keyword>
<organism evidence="11 12">
    <name type="scientific">Dryococelus australis</name>
    <dbReference type="NCBI Taxonomy" id="614101"/>
    <lineage>
        <taxon>Eukaryota</taxon>
        <taxon>Metazoa</taxon>
        <taxon>Ecdysozoa</taxon>
        <taxon>Arthropoda</taxon>
        <taxon>Hexapoda</taxon>
        <taxon>Insecta</taxon>
        <taxon>Pterygota</taxon>
        <taxon>Neoptera</taxon>
        <taxon>Polyneoptera</taxon>
        <taxon>Phasmatodea</taxon>
        <taxon>Verophasmatodea</taxon>
        <taxon>Anareolatae</taxon>
        <taxon>Phasmatidae</taxon>
        <taxon>Eurycanthinae</taxon>
        <taxon>Dryococelus</taxon>
    </lineage>
</organism>
<keyword evidence="12" id="KW-1185">Reference proteome</keyword>
<dbReference type="SMART" id="SM00112">
    <property type="entry name" value="CA"/>
    <property type="match status" value="4"/>
</dbReference>
<keyword evidence="8" id="KW-0325">Glycoprotein</keyword>
<keyword evidence="6" id="KW-1133">Transmembrane helix</keyword>
<dbReference type="PROSITE" id="PS00232">
    <property type="entry name" value="CADHERIN_1"/>
    <property type="match status" value="2"/>
</dbReference>
<dbReference type="PANTHER" id="PTHR24026:SF51">
    <property type="entry name" value="PROTOCADHERIN-LIKE WING POLARITY PROTEIN STAN"/>
    <property type="match status" value="1"/>
</dbReference>
<dbReference type="InterPro" id="IPR002126">
    <property type="entry name" value="Cadherin-like_dom"/>
</dbReference>
<protein>
    <recommendedName>
        <fullName evidence="10">Cadherin domain-containing protein</fullName>
    </recommendedName>
</protein>
<comment type="subcellular location">
    <subcellularLocation>
        <location evidence="1">Membrane</location>
    </subcellularLocation>
</comment>
<evidence type="ECO:0000256" key="6">
    <source>
        <dbReference type="ARBA" id="ARBA00022989"/>
    </source>
</evidence>
<evidence type="ECO:0000259" key="10">
    <source>
        <dbReference type="PROSITE" id="PS50268"/>
    </source>
</evidence>
<evidence type="ECO:0000256" key="5">
    <source>
        <dbReference type="ARBA" id="ARBA00022837"/>
    </source>
</evidence>
<dbReference type="CDD" id="cd11304">
    <property type="entry name" value="Cadherin_repeat"/>
    <property type="match status" value="4"/>
</dbReference>
<feature type="domain" description="Cadherin" evidence="10">
    <location>
        <begin position="106"/>
        <end position="213"/>
    </location>
</feature>
<feature type="domain" description="Cadherin" evidence="10">
    <location>
        <begin position="34"/>
        <end position="105"/>
    </location>
</feature>
<keyword evidence="2" id="KW-0245">EGF-like domain</keyword>
<dbReference type="Pfam" id="PF00028">
    <property type="entry name" value="Cadherin"/>
    <property type="match status" value="3"/>
</dbReference>
<sequence length="520" mass="56001">MPEYCHKRDADFCGTFSIKLACNASGSGFKFWVRLHYELTGGNMRGRFSITSQNGCGLITIAQPLDYKQEKRFVLTVTATDSGGRTDTATVYVNVSDANNYAPVFENAPYSASVFEDAPVGTTVLVVAATDGDVGQNAQITYSLGTTDEKLLAPEFSINPQTGAIVTTKKLDRETVSGYLLTVTAKDGGTSPLSDTTDVEIIVTDVNDNPPVFKKPSYIGSVPEDALVGTSVLQISATDADMGLNGRIRYALESTTSNAAFVVDPTSGVIRTAKVLDRETEASYNITAYAIDRGSPALTGSVQVMVRIEDVNDSPPAFMTDKIELYIPENSPIGSTVGEIYAHDPDEGPNAVVQYSIIGGDDSNSFSLVTRPGSNKAELLTMQDLDYESPRKKYDLTIRAASPPLRSDVHVEILVTDVNDNAPVLKDFQVIFNNFRNCFPAGPVGRIPAFDADVSDQLQYRVLSGNNANLIQVNESTGEITLSPQLNTNVPKVATMEVSVTGEYDSLIVQNITSLCISCY</sequence>
<evidence type="ECO:0000256" key="8">
    <source>
        <dbReference type="ARBA" id="ARBA00023180"/>
    </source>
</evidence>
<dbReference type="Proteomes" id="UP001159363">
    <property type="component" value="Chromosome 15"/>
</dbReference>
<keyword evidence="3" id="KW-0812">Transmembrane</keyword>
<accession>A0ABQ9G2K1</accession>
<reference evidence="11 12" key="1">
    <citation type="submission" date="2023-02" db="EMBL/GenBank/DDBJ databases">
        <title>LHISI_Scaffold_Assembly.</title>
        <authorList>
            <person name="Stuart O.P."/>
            <person name="Cleave R."/>
            <person name="Magrath M.J.L."/>
            <person name="Mikheyev A.S."/>
        </authorList>
    </citation>
    <scope>NUCLEOTIDE SEQUENCE [LARGE SCALE GENOMIC DNA]</scope>
    <source>
        <strain evidence="11">Daus_M_001</strain>
        <tissue evidence="11">Leg muscle</tissue>
    </source>
</reference>
<dbReference type="InterPro" id="IPR020894">
    <property type="entry name" value="Cadherin_CS"/>
</dbReference>
<feature type="domain" description="Cadherin" evidence="10">
    <location>
        <begin position="214"/>
        <end position="318"/>
    </location>
</feature>
<dbReference type="PROSITE" id="PS50268">
    <property type="entry name" value="CADHERIN_2"/>
    <property type="match status" value="4"/>
</dbReference>
<proteinExistence type="predicted"/>
<dbReference type="Pfam" id="PF23592">
    <property type="entry name" value="Cadherin_CELSR2_9th"/>
    <property type="match status" value="1"/>
</dbReference>
<keyword evidence="4" id="KW-0677">Repeat</keyword>
<gene>
    <name evidence="11" type="ORF">PR048_032569</name>
</gene>
<evidence type="ECO:0000313" key="12">
    <source>
        <dbReference type="Proteomes" id="UP001159363"/>
    </source>
</evidence>
<evidence type="ECO:0000256" key="9">
    <source>
        <dbReference type="PROSITE-ProRule" id="PRU00043"/>
    </source>
</evidence>
<evidence type="ECO:0000256" key="3">
    <source>
        <dbReference type="ARBA" id="ARBA00022692"/>
    </source>
</evidence>
<dbReference type="InterPro" id="IPR015919">
    <property type="entry name" value="Cadherin-like_sf"/>
</dbReference>
<comment type="caution">
    <text evidence="11">The sequence shown here is derived from an EMBL/GenBank/DDBJ whole genome shotgun (WGS) entry which is preliminary data.</text>
</comment>
<evidence type="ECO:0000256" key="4">
    <source>
        <dbReference type="ARBA" id="ARBA00022737"/>
    </source>
</evidence>
<keyword evidence="5 9" id="KW-0106">Calcium</keyword>
<dbReference type="InterPro" id="IPR056286">
    <property type="entry name" value="Cadherin_CELSR1-3_9th"/>
</dbReference>
<evidence type="ECO:0000256" key="7">
    <source>
        <dbReference type="ARBA" id="ARBA00023136"/>
    </source>
</evidence>
<dbReference type="EMBL" id="JARBHB010000016">
    <property type="protein sequence ID" value="KAJ8866708.1"/>
    <property type="molecule type" value="Genomic_DNA"/>
</dbReference>
<evidence type="ECO:0000313" key="11">
    <source>
        <dbReference type="EMBL" id="KAJ8866708.1"/>
    </source>
</evidence>
<dbReference type="PRINTS" id="PR00205">
    <property type="entry name" value="CADHERIN"/>
</dbReference>
<evidence type="ECO:0000256" key="1">
    <source>
        <dbReference type="ARBA" id="ARBA00004370"/>
    </source>
</evidence>
<dbReference type="SUPFAM" id="SSF49313">
    <property type="entry name" value="Cadherin-like"/>
    <property type="match status" value="5"/>
</dbReference>
<feature type="domain" description="Cadherin" evidence="10">
    <location>
        <begin position="319"/>
        <end position="425"/>
    </location>
</feature>
<evidence type="ECO:0000256" key="2">
    <source>
        <dbReference type="ARBA" id="ARBA00022536"/>
    </source>
</evidence>
<dbReference type="Gene3D" id="2.60.40.60">
    <property type="entry name" value="Cadherins"/>
    <property type="match status" value="5"/>
</dbReference>
<name>A0ABQ9G2K1_9NEOP</name>
<dbReference type="PANTHER" id="PTHR24026">
    <property type="entry name" value="FAT ATYPICAL CADHERIN-RELATED"/>
    <property type="match status" value="1"/>
</dbReference>